<dbReference type="InterPro" id="IPR036168">
    <property type="entry name" value="AP2_Mu_C_sf"/>
</dbReference>
<reference evidence="7" key="1">
    <citation type="submission" date="2021-05" db="EMBL/GenBank/DDBJ databases">
        <title>The genome of the haptophyte Pavlova lutheri (Diacronema luteri, Pavlovales) - a model for lipid biosynthesis in eukaryotic algae.</title>
        <authorList>
            <person name="Hulatt C.J."/>
            <person name="Posewitz M.C."/>
        </authorList>
    </citation>
    <scope>NUCLEOTIDE SEQUENCE</scope>
    <source>
        <strain evidence="7">NIVA-4/92</strain>
    </source>
</reference>
<name>A0A8J5X9L6_DIALT</name>
<dbReference type="GO" id="GO:0006886">
    <property type="term" value="P:intracellular protein transport"/>
    <property type="evidence" value="ECO:0007669"/>
    <property type="project" value="UniProtKB-UniRule"/>
</dbReference>
<dbReference type="EMBL" id="JAGTXO010000042">
    <property type="protein sequence ID" value="KAG8459283.1"/>
    <property type="molecule type" value="Genomic_DNA"/>
</dbReference>
<comment type="similarity">
    <text evidence="5">Belongs to the adaptor complexes medium subunit family.</text>
</comment>
<dbReference type="GO" id="GO:0012505">
    <property type="term" value="C:endomembrane system"/>
    <property type="evidence" value="ECO:0007669"/>
    <property type="project" value="UniProtKB-SubCell"/>
</dbReference>
<evidence type="ECO:0000259" key="6">
    <source>
        <dbReference type="PROSITE" id="PS51072"/>
    </source>
</evidence>
<organism evidence="7 8">
    <name type="scientific">Diacronema lutheri</name>
    <name type="common">Unicellular marine alga</name>
    <name type="synonym">Monochrysis lutheri</name>
    <dbReference type="NCBI Taxonomy" id="2081491"/>
    <lineage>
        <taxon>Eukaryota</taxon>
        <taxon>Haptista</taxon>
        <taxon>Haptophyta</taxon>
        <taxon>Pavlovophyceae</taxon>
        <taxon>Pavlovales</taxon>
        <taxon>Pavlovaceae</taxon>
        <taxon>Diacronema</taxon>
    </lineage>
</organism>
<comment type="subcellular location">
    <subcellularLocation>
        <location evidence="1">Endomembrane system</location>
    </subcellularLocation>
</comment>
<dbReference type="InterPro" id="IPR028565">
    <property type="entry name" value="MHD"/>
</dbReference>
<dbReference type="GO" id="GO:0030131">
    <property type="term" value="C:clathrin adaptor complex"/>
    <property type="evidence" value="ECO:0007669"/>
    <property type="project" value="UniProtKB-UniRule"/>
</dbReference>
<dbReference type="Pfam" id="PF00928">
    <property type="entry name" value="Adap_comp_sub"/>
    <property type="match status" value="1"/>
</dbReference>
<dbReference type="OrthoDB" id="10259133at2759"/>
<dbReference type="InterPro" id="IPR050431">
    <property type="entry name" value="Adaptor_comp_med_subunit"/>
</dbReference>
<evidence type="ECO:0000313" key="7">
    <source>
        <dbReference type="EMBL" id="KAG8459283.1"/>
    </source>
</evidence>
<dbReference type="InterPro" id="IPR001392">
    <property type="entry name" value="Clathrin_mu"/>
</dbReference>
<gene>
    <name evidence="7" type="ORF">KFE25_014128</name>
</gene>
<evidence type="ECO:0000256" key="1">
    <source>
        <dbReference type="ARBA" id="ARBA00004308"/>
    </source>
</evidence>
<keyword evidence="3 5" id="KW-0653">Protein transport</keyword>
<evidence type="ECO:0000256" key="5">
    <source>
        <dbReference type="PIRNR" id="PIRNR005992"/>
    </source>
</evidence>
<dbReference type="CDD" id="cd09253">
    <property type="entry name" value="AP-4_Mu4_Cterm"/>
    <property type="match status" value="1"/>
</dbReference>
<accession>A0A8J5X9L6</accession>
<keyword evidence="2 5" id="KW-0813">Transport</keyword>
<dbReference type="FunFam" id="3.30.450.60:FF:000002">
    <property type="entry name" value="AP-2 complex subunit mu, putative"/>
    <property type="match status" value="1"/>
</dbReference>
<dbReference type="PANTHER" id="PTHR10529">
    <property type="entry name" value="AP COMPLEX SUBUNIT MU"/>
    <property type="match status" value="1"/>
</dbReference>
<dbReference type="InterPro" id="IPR011012">
    <property type="entry name" value="Longin-like_dom_sf"/>
</dbReference>
<dbReference type="SUPFAM" id="SSF64356">
    <property type="entry name" value="SNARE-like"/>
    <property type="match status" value="1"/>
</dbReference>
<dbReference type="PRINTS" id="PR00314">
    <property type="entry name" value="CLATHRINADPT"/>
</dbReference>
<dbReference type="PIRSF" id="PIRSF005992">
    <property type="entry name" value="Clathrin_mu"/>
    <property type="match status" value="1"/>
</dbReference>
<dbReference type="SUPFAM" id="SSF49447">
    <property type="entry name" value="Second domain of Mu2 adaptin subunit (ap50) of ap2 adaptor"/>
    <property type="match status" value="1"/>
</dbReference>
<evidence type="ECO:0000256" key="4">
    <source>
        <dbReference type="ARBA" id="ARBA00023136"/>
    </source>
</evidence>
<keyword evidence="4" id="KW-0472">Membrane</keyword>
<dbReference type="CDD" id="cd14838">
    <property type="entry name" value="AP4_Mu_N"/>
    <property type="match status" value="1"/>
</dbReference>
<proteinExistence type="inferred from homology"/>
<dbReference type="Proteomes" id="UP000751190">
    <property type="component" value="Unassembled WGS sequence"/>
</dbReference>
<keyword evidence="8" id="KW-1185">Reference proteome</keyword>
<sequence>MTAPISQLFILAPNGHAIVYKDYRGELPKDTSEIFIHELVEKGAGNCPPVFAVDGVSFISVKSNGMHFLCTTVDNVCPSLVISLLTQLTKVCKDYLGVLNEEALRKNFTLVYEIADEALDYGYPQNAATTDLQAYLFNKPIPVEQPSVASVLPSFKPNPKTMASAAAHKSVVAGVQPTPFGGWGARGAGNEIFIDLVDRISALITAEGSVRSFSVDGCIQMKSFLKGQPHVHLALNEDLAIASGAGTRASAGGGASALYGAVHLDDINFHECVSLERFESERVLTLSPPSGEFVVMNFRIGTLRSERQLPFRLWPTVHVLTDLKKELQLTVKADFPDKLHAVNVRVSFTLPKSVTSATVSLPASAVRGAQAATYTEATRLVEWTIKKWPGSQALSLSTKMALPASCDLKKEMGPISMAFEIPCYNVSQLAVRHLHIIERDKSYKPHRWVRCLTHASSYCCRL</sequence>
<dbReference type="GO" id="GO:0016192">
    <property type="term" value="P:vesicle-mediated transport"/>
    <property type="evidence" value="ECO:0007669"/>
    <property type="project" value="InterPro"/>
</dbReference>
<dbReference type="Gene3D" id="3.30.450.60">
    <property type="match status" value="1"/>
</dbReference>
<evidence type="ECO:0000256" key="2">
    <source>
        <dbReference type="ARBA" id="ARBA00022448"/>
    </source>
</evidence>
<dbReference type="AlphaFoldDB" id="A0A8J5X9L6"/>
<comment type="caution">
    <text evidence="7">The sequence shown here is derived from an EMBL/GenBank/DDBJ whole genome shotgun (WGS) entry which is preliminary data.</text>
</comment>
<evidence type="ECO:0000256" key="3">
    <source>
        <dbReference type="ARBA" id="ARBA00022927"/>
    </source>
</evidence>
<dbReference type="PROSITE" id="PS51072">
    <property type="entry name" value="MHD"/>
    <property type="match status" value="1"/>
</dbReference>
<dbReference type="Gene3D" id="2.60.40.1170">
    <property type="entry name" value="Mu homology domain, subdomain B"/>
    <property type="match status" value="2"/>
</dbReference>
<protein>
    <recommendedName>
        <fullName evidence="6">MHD domain-containing protein</fullName>
    </recommendedName>
</protein>
<evidence type="ECO:0000313" key="8">
    <source>
        <dbReference type="Proteomes" id="UP000751190"/>
    </source>
</evidence>
<dbReference type="OMA" id="DYGYIQN"/>
<feature type="domain" description="MHD" evidence="6">
    <location>
        <begin position="189"/>
        <end position="461"/>
    </location>
</feature>